<dbReference type="EMBL" id="CP118375">
    <property type="protein sequence ID" value="WFD42600.1"/>
    <property type="molecule type" value="Genomic_DNA"/>
</dbReference>
<keyword evidence="1" id="KW-1133">Transmembrane helix</keyword>
<evidence type="ECO:0000259" key="2">
    <source>
        <dbReference type="Pfam" id="PF24840"/>
    </source>
</evidence>
<protein>
    <recommendedName>
        <fullName evidence="2">SigF-like NTF2-like domain-containing protein</fullName>
    </recommendedName>
</protein>
<keyword evidence="1" id="KW-0472">Membrane</keyword>
<feature type="domain" description="SigF-like NTF2-like" evidence="2">
    <location>
        <begin position="1"/>
        <end position="174"/>
    </location>
</feature>
<dbReference type="PANTHER" id="PTHR35393:SF1">
    <property type="entry name" value="SNOAL-LIKE DOMAIN-CONTAINING PROTEIN"/>
    <property type="match status" value="1"/>
</dbReference>
<feature type="transmembrane region" description="Helical" evidence="1">
    <location>
        <begin position="156"/>
        <end position="177"/>
    </location>
</feature>
<dbReference type="Pfam" id="PF24840">
    <property type="entry name" value="NTF2_SigF"/>
    <property type="match status" value="1"/>
</dbReference>
<dbReference type="PANTHER" id="PTHR35393">
    <property type="entry name" value="CHROMOSOME 1, WHOLE GENOME SHOTGUN SEQUENCE"/>
    <property type="match status" value="1"/>
</dbReference>
<name>A0AAF0JDP1_9BASI</name>
<keyword evidence="1" id="KW-0812">Transmembrane</keyword>
<sequence length="182" mass="20773">MEDPRREIAHVVKGLCSAKDANEQRDTIQKYFTADASFDHPMCSVASYPNSRDTGVLPIYQWLRIMFMDTLIDVHDIAFYQGDTDTAVQFGPNTVFMGTNCRVRSSGLSSLVVELDLVKGKDQKYYISRQADYYQVQEVLYIVFPFAKKLVMAIKLFTGFLCMIYALLFQLLGFWSISAAKQ</sequence>
<reference evidence="3" key="1">
    <citation type="submission" date="2023-02" db="EMBL/GenBank/DDBJ databases">
        <title>Mating type loci evolution in Malassezia.</title>
        <authorList>
            <person name="Coelho M.A."/>
        </authorList>
    </citation>
    <scope>NUCLEOTIDE SEQUENCE</scope>
    <source>
        <strain evidence="3">CBS 14136</strain>
    </source>
</reference>
<evidence type="ECO:0000256" key="1">
    <source>
        <dbReference type="SAM" id="Phobius"/>
    </source>
</evidence>
<dbReference type="Proteomes" id="UP001214628">
    <property type="component" value="Chromosome 1"/>
</dbReference>
<gene>
    <name evidence="3" type="ORF">MPSI1_001246</name>
</gene>
<keyword evidence="4" id="KW-1185">Reference proteome</keyword>
<dbReference type="InterPro" id="IPR057514">
    <property type="entry name" value="NTF2_SigF"/>
</dbReference>
<evidence type="ECO:0000313" key="3">
    <source>
        <dbReference type="EMBL" id="WFD42600.1"/>
    </source>
</evidence>
<evidence type="ECO:0000313" key="4">
    <source>
        <dbReference type="Proteomes" id="UP001214628"/>
    </source>
</evidence>
<dbReference type="AlphaFoldDB" id="A0AAF0JDP1"/>
<accession>A0AAF0JDP1</accession>
<proteinExistence type="predicted"/>
<organism evidence="3 4">
    <name type="scientific">Malassezia psittaci</name>
    <dbReference type="NCBI Taxonomy" id="1821823"/>
    <lineage>
        <taxon>Eukaryota</taxon>
        <taxon>Fungi</taxon>
        <taxon>Dikarya</taxon>
        <taxon>Basidiomycota</taxon>
        <taxon>Ustilaginomycotina</taxon>
        <taxon>Malasseziomycetes</taxon>
        <taxon>Malasseziales</taxon>
        <taxon>Malasseziaceae</taxon>
        <taxon>Malassezia</taxon>
    </lineage>
</organism>